<dbReference type="InterPro" id="IPR004358">
    <property type="entry name" value="Sig_transdc_His_kin-like_C"/>
</dbReference>
<dbReference type="SMART" id="SM00387">
    <property type="entry name" value="HATPase_c"/>
    <property type="match status" value="1"/>
</dbReference>
<proteinExistence type="predicted"/>
<keyword evidence="5 9" id="KW-0418">Kinase</keyword>
<evidence type="ECO:0000259" key="8">
    <source>
        <dbReference type="PROSITE" id="PS50109"/>
    </source>
</evidence>
<reference evidence="9" key="1">
    <citation type="submission" date="2023-07" db="EMBL/GenBank/DDBJ databases">
        <title>Sequencing the genomes of 1000 actinobacteria strains.</title>
        <authorList>
            <person name="Klenk H.-P."/>
        </authorList>
    </citation>
    <scope>NUCLEOTIDE SEQUENCE</scope>
    <source>
        <strain evidence="9">DSM 44707</strain>
    </source>
</reference>
<dbReference type="Gene3D" id="3.30.565.10">
    <property type="entry name" value="Histidine kinase-like ATPase, C-terminal domain"/>
    <property type="match status" value="1"/>
</dbReference>
<comment type="catalytic activity">
    <reaction evidence="1">
        <text>ATP + protein L-histidine = ADP + protein N-phospho-L-histidine.</text>
        <dbReference type="EC" id="2.7.13.3"/>
    </reaction>
</comment>
<dbReference type="GO" id="GO:0005886">
    <property type="term" value="C:plasma membrane"/>
    <property type="evidence" value="ECO:0007669"/>
    <property type="project" value="UniProtKB-SubCell"/>
</dbReference>
<evidence type="ECO:0000256" key="4">
    <source>
        <dbReference type="ARBA" id="ARBA00022553"/>
    </source>
</evidence>
<dbReference type="AlphaFoldDB" id="A0AAE3YRN9"/>
<dbReference type="PRINTS" id="PR00344">
    <property type="entry name" value="BCTRLSENSOR"/>
</dbReference>
<organism evidence="9 10">
    <name type="scientific">Catenuloplanes atrovinosus</name>
    <dbReference type="NCBI Taxonomy" id="137266"/>
    <lineage>
        <taxon>Bacteria</taxon>
        <taxon>Bacillati</taxon>
        <taxon>Actinomycetota</taxon>
        <taxon>Actinomycetes</taxon>
        <taxon>Micromonosporales</taxon>
        <taxon>Micromonosporaceae</taxon>
        <taxon>Catenuloplanes</taxon>
    </lineage>
</organism>
<accession>A0AAE3YRN9</accession>
<dbReference type="PANTHER" id="PTHR43547:SF2">
    <property type="entry name" value="HYBRID SIGNAL TRANSDUCTION HISTIDINE KINASE C"/>
    <property type="match status" value="1"/>
</dbReference>
<dbReference type="EMBL" id="JAVDYB010000001">
    <property type="protein sequence ID" value="MDR7277104.1"/>
    <property type="molecule type" value="Genomic_DNA"/>
</dbReference>
<dbReference type="Pfam" id="PF00512">
    <property type="entry name" value="HisKA"/>
    <property type="match status" value="1"/>
</dbReference>
<dbReference type="EC" id="2.7.13.3" evidence="3"/>
<keyword evidence="7" id="KW-0472">Membrane</keyword>
<keyword evidence="6" id="KW-0902">Two-component regulatory system</keyword>
<keyword evidence="5 9" id="KW-0808">Transferase</keyword>
<gene>
    <name evidence="9" type="ORF">J2S41_003882</name>
</gene>
<dbReference type="CDD" id="cd00082">
    <property type="entry name" value="HisKA"/>
    <property type="match status" value="1"/>
</dbReference>
<comment type="caution">
    <text evidence="9">The sequence shown here is derived from an EMBL/GenBank/DDBJ whole genome shotgun (WGS) entry which is preliminary data.</text>
</comment>
<feature type="transmembrane region" description="Helical" evidence="7">
    <location>
        <begin position="20"/>
        <end position="41"/>
    </location>
</feature>
<name>A0AAE3YRN9_9ACTN</name>
<comment type="subcellular location">
    <subcellularLocation>
        <location evidence="2">Cell membrane</location>
    </subcellularLocation>
</comment>
<dbReference type="InterPro" id="IPR005467">
    <property type="entry name" value="His_kinase_dom"/>
</dbReference>
<evidence type="ECO:0000256" key="7">
    <source>
        <dbReference type="SAM" id="Phobius"/>
    </source>
</evidence>
<dbReference type="InterPro" id="IPR036097">
    <property type="entry name" value="HisK_dim/P_sf"/>
</dbReference>
<dbReference type="CDD" id="cd00075">
    <property type="entry name" value="HATPase"/>
    <property type="match status" value="1"/>
</dbReference>
<dbReference type="PROSITE" id="PS50109">
    <property type="entry name" value="HIS_KIN"/>
    <property type="match status" value="1"/>
</dbReference>
<keyword evidence="4" id="KW-0597">Phosphoprotein</keyword>
<evidence type="ECO:0000313" key="10">
    <source>
        <dbReference type="Proteomes" id="UP001183643"/>
    </source>
</evidence>
<evidence type="ECO:0000256" key="3">
    <source>
        <dbReference type="ARBA" id="ARBA00012438"/>
    </source>
</evidence>
<dbReference type="SMART" id="SM00388">
    <property type="entry name" value="HisKA"/>
    <property type="match status" value="1"/>
</dbReference>
<dbReference type="GO" id="GO:0000155">
    <property type="term" value="F:phosphorelay sensor kinase activity"/>
    <property type="evidence" value="ECO:0007669"/>
    <property type="project" value="InterPro"/>
</dbReference>
<feature type="domain" description="Histidine kinase" evidence="8">
    <location>
        <begin position="189"/>
        <end position="397"/>
    </location>
</feature>
<keyword evidence="10" id="KW-1185">Reference proteome</keyword>
<protein>
    <recommendedName>
        <fullName evidence="3">histidine kinase</fullName>
        <ecNumber evidence="3">2.7.13.3</ecNumber>
    </recommendedName>
</protein>
<dbReference type="InterPro" id="IPR003661">
    <property type="entry name" value="HisK_dim/P_dom"/>
</dbReference>
<evidence type="ECO:0000256" key="6">
    <source>
        <dbReference type="ARBA" id="ARBA00023012"/>
    </source>
</evidence>
<dbReference type="RefSeq" id="WP_310369304.1">
    <property type="nucleotide sequence ID" value="NZ_JAVDYB010000001.1"/>
</dbReference>
<dbReference type="PANTHER" id="PTHR43547">
    <property type="entry name" value="TWO-COMPONENT HISTIDINE KINASE"/>
    <property type="match status" value="1"/>
</dbReference>
<evidence type="ECO:0000256" key="2">
    <source>
        <dbReference type="ARBA" id="ARBA00004236"/>
    </source>
</evidence>
<evidence type="ECO:0000313" key="9">
    <source>
        <dbReference type="EMBL" id="MDR7277104.1"/>
    </source>
</evidence>
<dbReference type="Pfam" id="PF02518">
    <property type="entry name" value="HATPase_c"/>
    <property type="match status" value="1"/>
</dbReference>
<dbReference type="SUPFAM" id="SSF47384">
    <property type="entry name" value="Homodimeric domain of signal transducing histidine kinase"/>
    <property type="match status" value="1"/>
</dbReference>
<evidence type="ECO:0000256" key="1">
    <source>
        <dbReference type="ARBA" id="ARBA00000085"/>
    </source>
</evidence>
<dbReference type="InterPro" id="IPR036890">
    <property type="entry name" value="HATPase_C_sf"/>
</dbReference>
<keyword evidence="7" id="KW-0812">Transmembrane</keyword>
<dbReference type="InterPro" id="IPR003594">
    <property type="entry name" value="HATPase_dom"/>
</dbReference>
<dbReference type="Proteomes" id="UP001183643">
    <property type="component" value="Unassembled WGS sequence"/>
</dbReference>
<dbReference type="SUPFAM" id="SSF55874">
    <property type="entry name" value="ATPase domain of HSP90 chaperone/DNA topoisomerase II/histidine kinase"/>
    <property type="match status" value="1"/>
</dbReference>
<evidence type="ECO:0000256" key="5">
    <source>
        <dbReference type="ARBA" id="ARBA00022777"/>
    </source>
</evidence>
<sequence length="403" mass="42093">MNWEPADRAAVARARRQIGLIVGLIVVGLVALVGGVSYAVLVGGQRTQIDRELAWTMQYGDPSGPPGCTWLIVFSGGSSTAGAGIPPPPGFPLVEQLEEVAASGGTRSATVARNGTVYEVLTQRRGTDAVQAVFDTRYQRADRLLLLEAIGFAAALGLVVAVLAGLFVGGRAVAPLADALSRQRRFVADASHELRTPIARVHTRAQLLARRASIPPEHRTDLDRLIGNTRLLGEIVDDLLLSAQLGTRLPDDVDLAAIARDTVTLDTDRAAARGITLTAAGDPGPLIVPGIASALRRVIGELIGNALAHTPPGGTITVTTRTATDTAELTVADTGIGLDPADTERIFHRFHHGGTTTGFGLGLALVRDVVEKHGGTITAAANPGTGALFTVRLPLADRVTAHR</sequence>
<dbReference type="Gene3D" id="1.10.287.130">
    <property type="match status" value="1"/>
</dbReference>
<keyword evidence="7" id="KW-1133">Transmembrane helix</keyword>
<feature type="transmembrane region" description="Helical" evidence="7">
    <location>
        <begin position="144"/>
        <end position="168"/>
    </location>
</feature>